<dbReference type="Proteomes" id="UP000504604">
    <property type="component" value="Linkage group LG15"/>
</dbReference>
<dbReference type="PROSITE" id="PS50005">
    <property type="entry name" value="TPR"/>
    <property type="match status" value="1"/>
</dbReference>
<dbReference type="OrthoDB" id="2012659at2759"/>
<keyword evidence="1 3" id="KW-0802">TPR repeat</keyword>
<evidence type="ECO:0000256" key="1">
    <source>
        <dbReference type="ARBA" id="ARBA00022803"/>
    </source>
</evidence>
<dbReference type="Pfam" id="PF13432">
    <property type="entry name" value="TPR_16"/>
    <property type="match status" value="1"/>
</dbReference>
<dbReference type="Gene3D" id="1.25.40.10">
    <property type="entry name" value="Tetratricopeptide repeat domain"/>
    <property type="match status" value="2"/>
</dbReference>
<evidence type="ECO:0000256" key="2">
    <source>
        <dbReference type="ARBA" id="ARBA00038210"/>
    </source>
</evidence>
<comment type="similarity">
    <text evidence="2">Belongs to the APC3/CDC27 family.</text>
</comment>
<feature type="repeat" description="TPR" evidence="3">
    <location>
        <begin position="142"/>
        <end position="175"/>
    </location>
</feature>
<dbReference type="SUPFAM" id="SSF48452">
    <property type="entry name" value="TPR-like"/>
    <property type="match status" value="1"/>
</dbReference>
<evidence type="ECO:0000256" key="3">
    <source>
        <dbReference type="PROSITE-ProRule" id="PRU00339"/>
    </source>
</evidence>
<proteinExistence type="inferred from homology"/>
<keyword evidence="4" id="KW-1185">Reference proteome</keyword>
<name>A0A6I9UFE2_SESIN</name>
<dbReference type="PANTHER" id="PTHR12558">
    <property type="entry name" value="CELL DIVISION CYCLE 16,23,27"/>
    <property type="match status" value="1"/>
</dbReference>
<dbReference type="RefSeq" id="XP_011100083.1">
    <property type="nucleotide sequence ID" value="XM_011101781.2"/>
</dbReference>
<accession>A0A6I9UFE2</accession>
<dbReference type="InterPro" id="IPR019734">
    <property type="entry name" value="TPR_rpt"/>
</dbReference>
<organism evidence="4 5">
    <name type="scientific">Sesamum indicum</name>
    <name type="common">Oriental sesame</name>
    <name type="synonym">Sesamum orientale</name>
    <dbReference type="NCBI Taxonomy" id="4182"/>
    <lineage>
        <taxon>Eukaryota</taxon>
        <taxon>Viridiplantae</taxon>
        <taxon>Streptophyta</taxon>
        <taxon>Embryophyta</taxon>
        <taxon>Tracheophyta</taxon>
        <taxon>Spermatophyta</taxon>
        <taxon>Magnoliopsida</taxon>
        <taxon>eudicotyledons</taxon>
        <taxon>Gunneridae</taxon>
        <taxon>Pentapetalae</taxon>
        <taxon>asterids</taxon>
        <taxon>lamiids</taxon>
        <taxon>Lamiales</taxon>
        <taxon>Pedaliaceae</taxon>
        <taxon>Sesamum</taxon>
    </lineage>
</organism>
<dbReference type="SMART" id="SM00028">
    <property type="entry name" value="TPR"/>
    <property type="match status" value="3"/>
</dbReference>
<evidence type="ECO:0000313" key="4">
    <source>
        <dbReference type="Proteomes" id="UP000504604"/>
    </source>
</evidence>
<dbReference type="PANTHER" id="PTHR12558:SF13">
    <property type="entry name" value="CELL DIVISION CYCLE PROTEIN 27 HOMOLOG"/>
    <property type="match status" value="1"/>
</dbReference>
<dbReference type="InterPro" id="IPR011990">
    <property type="entry name" value="TPR-like_helical_dom_sf"/>
</dbReference>
<dbReference type="GeneID" id="105178317"/>
<evidence type="ECO:0000313" key="5">
    <source>
        <dbReference type="RefSeq" id="XP_011100083.1"/>
    </source>
</evidence>
<protein>
    <submittedName>
        <fullName evidence="5">Protein SLOW GREEN 1, chloroplastic isoform X2</fullName>
    </submittedName>
</protein>
<reference evidence="5" key="1">
    <citation type="submission" date="2025-08" db="UniProtKB">
        <authorList>
            <consortium name="RefSeq"/>
        </authorList>
    </citation>
    <scope>IDENTIFICATION</scope>
</reference>
<dbReference type="AlphaFoldDB" id="A0A6I9UFE2"/>
<gene>
    <name evidence="5" type="primary">LOC105178317</name>
</gene>
<sequence length="327" mass="37142">MAALSLGNFTLSSHCYMNHSHKFSLPTTHILSSSSSLCYPPKLRQPVRKLLVSQKPTSKPSVSALFSPPQKSISKFFAESIATVLLGSLVFMGCLKSRPVLAQPVQESDRVEEKKGSRLGGSSDSEEEVMCVKLLQENPRDVEALKMVVNVKMKKGKTSEAVEYVERLIELQPNEMEWRLLQALCYEMMGNLSKAKSLFKNILKQKPLLLRALHGLAMVMHKNHEGPAVFEMLERALEVARRQKKGDFEEALEKFQALIDENPRDFRPYLCQGIVYSLLDKRKEADANFEIYRSLVPEEFPQRGFLDDVVLAAKTESKQKLRKELQR</sequence>